<evidence type="ECO:0000256" key="3">
    <source>
        <dbReference type="ARBA" id="ARBA00006702"/>
    </source>
</evidence>
<dbReference type="AlphaFoldDB" id="A0A8S9ZQ02"/>
<name>A0A8S9ZQ02_9BILA</name>
<dbReference type="SUPFAM" id="SSF81606">
    <property type="entry name" value="PP2C-like"/>
    <property type="match status" value="1"/>
</dbReference>
<dbReference type="InterPro" id="IPR001932">
    <property type="entry name" value="PPM-type_phosphatase-like_dom"/>
</dbReference>
<dbReference type="PROSITE" id="PS01032">
    <property type="entry name" value="PPM_1"/>
    <property type="match status" value="1"/>
</dbReference>
<evidence type="ECO:0000256" key="7">
    <source>
        <dbReference type="ARBA" id="ARBA00022912"/>
    </source>
</evidence>
<dbReference type="EC" id="3.1.3.16" evidence="4"/>
<dbReference type="FunFam" id="3.60.40.10:FF:000016">
    <property type="entry name" value="Protein phosphatase 2C"/>
    <property type="match status" value="1"/>
</dbReference>
<keyword evidence="8" id="KW-0464">Manganese</keyword>
<evidence type="ECO:0000256" key="2">
    <source>
        <dbReference type="ARBA" id="ARBA00001946"/>
    </source>
</evidence>
<dbReference type="PANTHER" id="PTHR13832">
    <property type="entry name" value="PROTEIN PHOSPHATASE 2C"/>
    <property type="match status" value="1"/>
</dbReference>
<dbReference type="Pfam" id="PF00481">
    <property type="entry name" value="PP2C"/>
    <property type="match status" value="1"/>
</dbReference>
<accession>A0A8S9ZQ02</accession>
<comment type="caution">
    <text evidence="11">The sequence shown here is derived from an EMBL/GenBank/DDBJ whole genome shotgun (WGS) entry which is preliminary data.</text>
</comment>
<evidence type="ECO:0000256" key="8">
    <source>
        <dbReference type="ARBA" id="ARBA00023211"/>
    </source>
</evidence>
<dbReference type="InterPro" id="IPR000222">
    <property type="entry name" value="PP2C_BS"/>
</dbReference>
<comment type="cofactor">
    <cofactor evidence="2">
        <name>Mg(2+)</name>
        <dbReference type="ChEBI" id="CHEBI:18420"/>
    </cofactor>
</comment>
<evidence type="ECO:0000256" key="6">
    <source>
        <dbReference type="ARBA" id="ARBA00022801"/>
    </source>
</evidence>
<gene>
    <name evidence="11" type="ORF">Mgra_00004930</name>
</gene>
<dbReference type="CDD" id="cd00143">
    <property type="entry name" value="PP2Cc"/>
    <property type="match status" value="1"/>
</dbReference>
<dbReference type="SMART" id="SM00332">
    <property type="entry name" value="PP2Cc"/>
    <property type="match status" value="1"/>
</dbReference>
<keyword evidence="12" id="KW-1185">Reference proteome</keyword>
<dbReference type="OrthoDB" id="10264738at2759"/>
<dbReference type="PROSITE" id="PS51746">
    <property type="entry name" value="PPM_2"/>
    <property type="match status" value="1"/>
</dbReference>
<dbReference type="GO" id="GO:0004722">
    <property type="term" value="F:protein serine/threonine phosphatase activity"/>
    <property type="evidence" value="ECO:0007669"/>
    <property type="project" value="UniProtKB-EC"/>
</dbReference>
<comment type="similarity">
    <text evidence="3 9">Belongs to the PP2C family.</text>
</comment>
<keyword evidence="6 9" id="KW-0378">Hydrolase</keyword>
<proteinExistence type="inferred from homology"/>
<evidence type="ECO:0000256" key="4">
    <source>
        <dbReference type="ARBA" id="ARBA00013081"/>
    </source>
</evidence>
<sequence>MGQTLSEPITSKTTASCSNDLYNIGSSSMQGWRISFVFVNIYLIDMEDAHVHLLELEDDPLAAYFAVFDGHGGSHVAKLASRYLHKQISETEAYVQGRISDALIDGFLELDEKMLEDDGAKDVSGSTAVVVLIKDNCIYCANAGDSRAVVSVAGKALNLSTDHKPSNEEESKRIFAAGGWVEFNRVNGNLALSRALGDFTFKSNKNLSAREQIVTACPEVELCTITDEHEFIILACDGIWDVMSSQEVIDFCRQRLEAGISPDLVCEKLIDKCLAPDCDLNGIGCDNMTGRSQEDYLLQFRNNIKFHCNLK</sequence>
<evidence type="ECO:0000259" key="10">
    <source>
        <dbReference type="PROSITE" id="PS51746"/>
    </source>
</evidence>
<dbReference type="GO" id="GO:0046872">
    <property type="term" value="F:metal ion binding"/>
    <property type="evidence" value="ECO:0007669"/>
    <property type="project" value="UniProtKB-KW"/>
</dbReference>
<keyword evidence="5" id="KW-0479">Metal-binding</keyword>
<dbReference type="InterPro" id="IPR015655">
    <property type="entry name" value="PP2C"/>
</dbReference>
<protein>
    <recommendedName>
        <fullName evidence="4">protein-serine/threonine phosphatase</fullName>
        <ecNumber evidence="4">3.1.3.16</ecNumber>
    </recommendedName>
</protein>
<feature type="domain" description="PPM-type phosphatase" evidence="10">
    <location>
        <begin position="23"/>
        <end position="295"/>
    </location>
</feature>
<organism evidence="11 12">
    <name type="scientific">Meloidogyne graminicola</name>
    <dbReference type="NCBI Taxonomy" id="189291"/>
    <lineage>
        <taxon>Eukaryota</taxon>
        <taxon>Metazoa</taxon>
        <taxon>Ecdysozoa</taxon>
        <taxon>Nematoda</taxon>
        <taxon>Chromadorea</taxon>
        <taxon>Rhabditida</taxon>
        <taxon>Tylenchina</taxon>
        <taxon>Tylenchomorpha</taxon>
        <taxon>Tylenchoidea</taxon>
        <taxon>Meloidogynidae</taxon>
        <taxon>Meloidogyninae</taxon>
        <taxon>Meloidogyne</taxon>
    </lineage>
</organism>
<evidence type="ECO:0000256" key="9">
    <source>
        <dbReference type="RuleBase" id="RU003465"/>
    </source>
</evidence>
<dbReference type="Proteomes" id="UP000605970">
    <property type="component" value="Unassembled WGS sequence"/>
</dbReference>
<evidence type="ECO:0000256" key="1">
    <source>
        <dbReference type="ARBA" id="ARBA00001936"/>
    </source>
</evidence>
<evidence type="ECO:0000256" key="5">
    <source>
        <dbReference type="ARBA" id="ARBA00022723"/>
    </source>
</evidence>
<evidence type="ECO:0000313" key="11">
    <source>
        <dbReference type="EMBL" id="KAF7635688.1"/>
    </source>
</evidence>
<dbReference type="InterPro" id="IPR036457">
    <property type="entry name" value="PPM-type-like_dom_sf"/>
</dbReference>
<evidence type="ECO:0000313" key="12">
    <source>
        <dbReference type="Proteomes" id="UP000605970"/>
    </source>
</evidence>
<comment type="cofactor">
    <cofactor evidence="1">
        <name>Mn(2+)</name>
        <dbReference type="ChEBI" id="CHEBI:29035"/>
    </cofactor>
</comment>
<dbReference type="PANTHER" id="PTHR13832:SF565">
    <property type="entry name" value="AT28366P-RELATED"/>
    <property type="match status" value="1"/>
</dbReference>
<dbReference type="Gene3D" id="3.60.40.10">
    <property type="entry name" value="PPM-type phosphatase domain"/>
    <property type="match status" value="1"/>
</dbReference>
<reference evidence="11" key="1">
    <citation type="journal article" date="2020" name="Ecol. Evol.">
        <title>Genome structure and content of the rice root-knot nematode (Meloidogyne graminicola).</title>
        <authorList>
            <person name="Phan N.T."/>
            <person name="Danchin E.G.J."/>
            <person name="Klopp C."/>
            <person name="Perfus-Barbeoch L."/>
            <person name="Kozlowski D.K."/>
            <person name="Koutsovoulos G.D."/>
            <person name="Lopez-Roques C."/>
            <person name="Bouchez O."/>
            <person name="Zahm M."/>
            <person name="Besnard G."/>
            <person name="Bellafiore S."/>
        </authorList>
    </citation>
    <scope>NUCLEOTIDE SEQUENCE</scope>
    <source>
        <strain evidence="11">VN-18</strain>
    </source>
</reference>
<keyword evidence="7 9" id="KW-0904">Protein phosphatase</keyword>
<dbReference type="EMBL" id="JABEBT010000039">
    <property type="protein sequence ID" value="KAF7635688.1"/>
    <property type="molecule type" value="Genomic_DNA"/>
</dbReference>